<dbReference type="Pfam" id="PF26130">
    <property type="entry name" value="PB1-like"/>
    <property type="match status" value="1"/>
</dbReference>
<reference evidence="2" key="2">
    <citation type="submission" date="2022-01" db="EMBL/GenBank/DDBJ databases">
        <authorList>
            <person name="Yamashiro T."/>
            <person name="Shiraishi A."/>
            <person name="Satake H."/>
            <person name="Nakayama K."/>
        </authorList>
    </citation>
    <scope>NUCLEOTIDE SEQUENCE</scope>
</reference>
<sequence length="331" mass="38639">MVVCNFPNYFSLKIHHGGYLSDSPNRKYKDGIFNYFDEVNVDLFSIVDLNDMLEMIALRNDQDVLNLINHITKYKLIVIYYVHEYTDLEVVIEEKTTKKSNRDLVKKRTPIKNNMLPLLHKGDESEANTPILDNVGNDETIIENYVEMENDEDIDIAKDIYSDMEVSNESEDSEWIDEEHIMNEVEVDMKDFYEHTDKEVEWIGCNKGNNEIHVKHIVGESYDLNDFISASDSDTELEDRRKKALRKLRKEHEKRGSVDNTTPFYMGKNFPDKETISKGKDGETLSVRTLKDDHDCLQTRTVNILKNSFLIKDIEETIKPNPYVLIRALKD</sequence>
<reference evidence="2" key="1">
    <citation type="journal article" date="2022" name="Int. J. Mol. Sci.">
        <title>Draft Genome of Tanacetum Coccineum: Genomic Comparison of Closely Related Tanacetum-Family Plants.</title>
        <authorList>
            <person name="Yamashiro T."/>
            <person name="Shiraishi A."/>
            <person name="Nakayama K."/>
            <person name="Satake H."/>
        </authorList>
    </citation>
    <scope>NUCLEOTIDE SEQUENCE</scope>
</reference>
<evidence type="ECO:0000313" key="2">
    <source>
        <dbReference type="EMBL" id="GJT34292.1"/>
    </source>
</evidence>
<name>A0ABQ5D7G0_9ASTR</name>
<evidence type="ECO:0000313" key="3">
    <source>
        <dbReference type="Proteomes" id="UP001151760"/>
    </source>
</evidence>
<accession>A0ABQ5D7G0</accession>
<evidence type="ECO:0000259" key="1">
    <source>
        <dbReference type="Pfam" id="PF26130"/>
    </source>
</evidence>
<keyword evidence="3" id="KW-1185">Reference proteome</keyword>
<dbReference type="EMBL" id="BQNB010014951">
    <property type="protein sequence ID" value="GJT34292.1"/>
    <property type="molecule type" value="Genomic_DNA"/>
</dbReference>
<dbReference type="Proteomes" id="UP001151760">
    <property type="component" value="Unassembled WGS sequence"/>
</dbReference>
<organism evidence="2 3">
    <name type="scientific">Tanacetum coccineum</name>
    <dbReference type="NCBI Taxonomy" id="301880"/>
    <lineage>
        <taxon>Eukaryota</taxon>
        <taxon>Viridiplantae</taxon>
        <taxon>Streptophyta</taxon>
        <taxon>Embryophyta</taxon>
        <taxon>Tracheophyta</taxon>
        <taxon>Spermatophyta</taxon>
        <taxon>Magnoliopsida</taxon>
        <taxon>eudicotyledons</taxon>
        <taxon>Gunneridae</taxon>
        <taxon>Pentapetalae</taxon>
        <taxon>asterids</taxon>
        <taxon>campanulids</taxon>
        <taxon>Asterales</taxon>
        <taxon>Asteraceae</taxon>
        <taxon>Asteroideae</taxon>
        <taxon>Anthemideae</taxon>
        <taxon>Anthemidinae</taxon>
        <taxon>Tanacetum</taxon>
    </lineage>
</organism>
<proteinExistence type="predicted"/>
<gene>
    <name evidence="2" type="ORF">Tco_0924711</name>
</gene>
<dbReference type="InterPro" id="IPR058594">
    <property type="entry name" value="PB1-like_dom_pln"/>
</dbReference>
<feature type="domain" description="PB1-like" evidence="1">
    <location>
        <begin position="9"/>
        <end position="54"/>
    </location>
</feature>
<comment type="caution">
    <text evidence="2">The sequence shown here is derived from an EMBL/GenBank/DDBJ whole genome shotgun (WGS) entry which is preliminary data.</text>
</comment>
<protein>
    <recommendedName>
        <fullName evidence="1">PB1-like domain-containing protein</fullName>
    </recommendedName>
</protein>